<evidence type="ECO:0000256" key="9">
    <source>
        <dbReference type="ARBA" id="ARBA00023136"/>
    </source>
</evidence>
<feature type="transmembrane region" description="Helical" evidence="12">
    <location>
        <begin position="136"/>
        <end position="154"/>
    </location>
</feature>
<evidence type="ECO:0000256" key="10">
    <source>
        <dbReference type="ARBA" id="ARBA00032707"/>
    </source>
</evidence>
<evidence type="ECO:0000313" key="13">
    <source>
        <dbReference type="EMBL" id="SVA02366.1"/>
    </source>
</evidence>
<dbReference type="InterPro" id="IPR003824">
    <property type="entry name" value="UppP"/>
</dbReference>
<protein>
    <recommendedName>
        <fullName evidence="4">Undecaprenyl-diphosphatase</fullName>
        <ecNumber evidence="3">3.6.1.27</ecNumber>
    </recommendedName>
    <alternativeName>
        <fullName evidence="10">Undecaprenyl pyrophosphate phosphatase</fullName>
    </alternativeName>
</protein>
<evidence type="ECO:0000256" key="11">
    <source>
        <dbReference type="ARBA" id="ARBA00047594"/>
    </source>
</evidence>
<dbReference type="GO" id="GO:0050380">
    <property type="term" value="F:undecaprenyl-diphosphatase activity"/>
    <property type="evidence" value="ECO:0007669"/>
    <property type="project" value="UniProtKB-EC"/>
</dbReference>
<proteinExistence type="inferred from homology"/>
<name>A0A381SEI8_9ZZZZ</name>
<dbReference type="PANTHER" id="PTHR30622">
    <property type="entry name" value="UNDECAPRENYL-DIPHOSPHATASE"/>
    <property type="match status" value="1"/>
</dbReference>
<evidence type="ECO:0000256" key="8">
    <source>
        <dbReference type="ARBA" id="ARBA00022989"/>
    </source>
</evidence>
<sequence>MEIIDVVLLGILQGLTEFLPVSSSGHLVLGQYLLGIKSPGNTLEILFHIGTLGSVILVFFYDIKKIVLTLNEKPTQKLLIFISIATLPAMIIGFVFRHKINNLFESVNSVGYALCVTGLVLIFSSRFNNNDRKHSLFSSAMIGLAQAVAIIPGISRSGMTITASLFLGFSPKESAKFSFLLSIPIIFGAGLLGILGLQNDNTFSLSIILAAFFSSFLVGILALRALLKLLELGKFYFFGIYCICTGLVSIFI</sequence>
<dbReference type="GO" id="GO:0005886">
    <property type="term" value="C:plasma membrane"/>
    <property type="evidence" value="ECO:0007669"/>
    <property type="project" value="UniProtKB-SubCell"/>
</dbReference>
<evidence type="ECO:0000256" key="5">
    <source>
        <dbReference type="ARBA" id="ARBA00022475"/>
    </source>
</evidence>
<organism evidence="13">
    <name type="scientific">marine metagenome</name>
    <dbReference type="NCBI Taxonomy" id="408172"/>
    <lineage>
        <taxon>unclassified sequences</taxon>
        <taxon>metagenomes</taxon>
        <taxon>ecological metagenomes</taxon>
    </lineage>
</organism>
<evidence type="ECO:0000256" key="7">
    <source>
        <dbReference type="ARBA" id="ARBA00022801"/>
    </source>
</evidence>
<feature type="transmembrane region" description="Helical" evidence="12">
    <location>
        <begin position="203"/>
        <end position="223"/>
    </location>
</feature>
<keyword evidence="9 12" id="KW-0472">Membrane</keyword>
<keyword evidence="5" id="KW-1003">Cell membrane</keyword>
<evidence type="ECO:0000256" key="4">
    <source>
        <dbReference type="ARBA" id="ARBA00021581"/>
    </source>
</evidence>
<dbReference type="EC" id="3.6.1.27" evidence="3"/>
<comment type="catalytic activity">
    <reaction evidence="11">
        <text>di-trans,octa-cis-undecaprenyl diphosphate + H2O = di-trans,octa-cis-undecaprenyl phosphate + phosphate + H(+)</text>
        <dbReference type="Rhea" id="RHEA:28094"/>
        <dbReference type="ChEBI" id="CHEBI:15377"/>
        <dbReference type="ChEBI" id="CHEBI:15378"/>
        <dbReference type="ChEBI" id="CHEBI:43474"/>
        <dbReference type="ChEBI" id="CHEBI:58405"/>
        <dbReference type="ChEBI" id="CHEBI:60392"/>
        <dbReference type="EC" id="3.6.1.27"/>
    </reaction>
</comment>
<dbReference type="HAMAP" id="MF_01006">
    <property type="entry name" value="Undec_diphosphatase"/>
    <property type="match status" value="1"/>
</dbReference>
<keyword evidence="7" id="KW-0378">Hydrolase</keyword>
<evidence type="ECO:0000256" key="2">
    <source>
        <dbReference type="ARBA" id="ARBA00010621"/>
    </source>
</evidence>
<feature type="transmembrane region" description="Helical" evidence="12">
    <location>
        <begin position="175"/>
        <end position="197"/>
    </location>
</feature>
<keyword evidence="6 12" id="KW-0812">Transmembrane</keyword>
<keyword evidence="8 12" id="KW-1133">Transmembrane helix</keyword>
<gene>
    <name evidence="13" type="ORF">METZ01_LOCUS55220</name>
</gene>
<feature type="transmembrane region" description="Helical" evidence="12">
    <location>
        <begin position="235"/>
        <end position="251"/>
    </location>
</feature>
<evidence type="ECO:0000256" key="6">
    <source>
        <dbReference type="ARBA" id="ARBA00022692"/>
    </source>
</evidence>
<evidence type="ECO:0000256" key="12">
    <source>
        <dbReference type="SAM" id="Phobius"/>
    </source>
</evidence>
<accession>A0A381SEI8</accession>
<comment type="similarity">
    <text evidence="2">Belongs to the UppP family.</text>
</comment>
<feature type="transmembrane region" description="Helical" evidence="12">
    <location>
        <begin position="45"/>
        <end position="63"/>
    </location>
</feature>
<dbReference type="Pfam" id="PF02673">
    <property type="entry name" value="BacA"/>
    <property type="match status" value="1"/>
</dbReference>
<evidence type="ECO:0000256" key="1">
    <source>
        <dbReference type="ARBA" id="ARBA00004651"/>
    </source>
</evidence>
<feature type="transmembrane region" description="Helical" evidence="12">
    <location>
        <begin position="103"/>
        <end position="124"/>
    </location>
</feature>
<comment type="subcellular location">
    <subcellularLocation>
        <location evidence="1">Cell membrane</location>
        <topology evidence="1">Multi-pass membrane protein</topology>
    </subcellularLocation>
</comment>
<feature type="transmembrane region" description="Helical" evidence="12">
    <location>
        <begin position="6"/>
        <end position="33"/>
    </location>
</feature>
<dbReference type="PANTHER" id="PTHR30622:SF2">
    <property type="entry name" value="UNDECAPRENYL-DIPHOSPHATASE"/>
    <property type="match status" value="1"/>
</dbReference>
<evidence type="ECO:0000256" key="3">
    <source>
        <dbReference type="ARBA" id="ARBA00012374"/>
    </source>
</evidence>
<reference evidence="13" key="1">
    <citation type="submission" date="2018-05" db="EMBL/GenBank/DDBJ databases">
        <authorList>
            <person name="Lanie J.A."/>
            <person name="Ng W.-L."/>
            <person name="Kazmierczak K.M."/>
            <person name="Andrzejewski T.M."/>
            <person name="Davidsen T.M."/>
            <person name="Wayne K.J."/>
            <person name="Tettelin H."/>
            <person name="Glass J.I."/>
            <person name="Rusch D."/>
            <person name="Podicherti R."/>
            <person name="Tsui H.-C.T."/>
            <person name="Winkler M.E."/>
        </authorList>
    </citation>
    <scope>NUCLEOTIDE SEQUENCE</scope>
</reference>
<dbReference type="EMBL" id="UINC01002997">
    <property type="protein sequence ID" value="SVA02366.1"/>
    <property type="molecule type" value="Genomic_DNA"/>
</dbReference>
<dbReference type="AlphaFoldDB" id="A0A381SEI8"/>
<feature type="transmembrane region" description="Helical" evidence="12">
    <location>
        <begin position="78"/>
        <end position="96"/>
    </location>
</feature>